<dbReference type="GO" id="GO:0000226">
    <property type="term" value="P:microtubule cytoskeleton organization"/>
    <property type="evidence" value="ECO:0007669"/>
    <property type="project" value="TreeGrafter"/>
</dbReference>
<dbReference type="Pfam" id="PF25757">
    <property type="entry name" value="TPR_DNAAF5"/>
    <property type="match status" value="1"/>
</dbReference>
<evidence type="ECO:0000313" key="8">
    <source>
        <dbReference type="EMBL" id="KND03528.1"/>
    </source>
</evidence>
<evidence type="ECO:0000259" key="7">
    <source>
        <dbReference type="SMART" id="SM01349"/>
    </source>
</evidence>
<evidence type="ECO:0000256" key="2">
    <source>
        <dbReference type="ARBA" id="ARBA00009549"/>
    </source>
</evidence>
<proteinExistence type="inferred from homology"/>
<feature type="region of interest" description="Disordered" evidence="6">
    <location>
        <begin position="601"/>
        <end position="638"/>
    </location>
</feature>
<dbReference type="InterPro" id="IPR011989">
    <property type="entry name" value="ARM-like"/>
</dbReference>
<feature type="domain" description="TOG" evidence="7">
    <location>
        <begin position="942"/>
        <end position="1183"/>
    </location>
</feature>
<dbReference type="GO" id="GO:0051301">
    <property type="term" value="P:cell division"/>
    <property type="evidence" value="ECO:0007669"/>
    <property type="project" value="UniProtKB-KW"/>
</dbReference>
<comment type="similarity">
    <text evidence="2">Belongs to the CLASP family.</text>
</comment>
<dbReference type="GeneID" id="27684704"/>
<sequence length="1435" mass="157750">MDDNELILACTSQNAIARLSALETLRADIKTSGSKWAHNAASTELLSTIAWTLCDSNPKIAIESFQFLLDFIPTNLRGCESVLEYAVIPVLINCLGDIKLQHRRLALQVLKVYLEHTSSVENMLEALAHYGLESEDWRVRKEAAAAIPMLIPTNIPGLNWQPLIGALVNRLRDVSDVVIKGAILVLRHIGLTIGDAVFMDIINRLPGLSRQLFRQYQDKILVHGEAGDTNRVGGVDAGPRASPERPKCLPPRTLSEPARTPSRNSQFQETALLPSPPHSAKNRVVAVEPQLADTDVVFGLIPVVIVQGLHTEVDWRRRSMAIENLHRCILAADDVVPLLPFLDDFVDFLAPFLGDANFKIVMTTLRILSDLITRVGSAVRPNLEKTVQCLIQILGDTKVAIRQAAAKLVLQLMHVTAPEPVLTIVLRYAKHDSPKVREEVVNIVTTALLTFPDAQWDFPCIIKELLGTLKDGKAKVKYVTVEAYSVIAATLSPNRMQEILRGFGLDEETLHLLDLRFMDRTLPTLNSEGSLEHIISRSNVTTPQPMASPTKEHPTSPTGKALTRVNSKSAPSLAGRPLLAQRTGNFEEALQGHIRALDRALSATTESPKEGTNSRGQTARTIKLPWERPRSGTKYRYSFHGDMHRSQNEASQDGHRVRSFSDSERILGQGPTADSQTAGHLPSSDDIKNDYHISDGSPASFDDAATQGKAQAPVRMNSYPSKTQPSPHRKSTLAGLRRVRPKLTTYWNQSEDDLRTDGKEYPLGDHPRSPSAPWLLSDVSSRDSSAADITLLTTHPTTMSPLPFSSAPTPDLDSQWDGQPRDLIKPPAIHRNTSNTGKRASIATFGTAEGASPAAETSEPSGRSPDDHIACKRSTTVENSNGLSRFSNPSSEGSSKTQKDGLVENGSRPFAHDSSQRAASSPQKKFHTSAMTRDEPPASAPPGLQRTKTSKTFEQDYRLALQQLRNNPDWTVKVESVEKLRIILVECPPLFNGNLHELLLAVVATVHNLRSSVSKHAIAFLHDMYLHLGKTMEADLDMTVGSLLKKVGEGNGFIVEEADRALSAMCEAVNPSRSVASLLLFADHKNPAVRMRVASLMGRVVTGTSDAQAARYIQSYGEAGKLLTALVQFLRDGLADTRNAAKRMLLFLSQLPDFNKVTEKVLTIKQVNEVHEALKSATGRESAVSTRSAVTGALVRAPSKRNVKKPREKSDVRDMDRLNSIYRDMVADDWRKRYQGVMDVIAFVKEYPSEMMDRQRIQMLFDHYLERCRDGNSKVGLLGLQSLQELIPALKTGLDPVIHTLVQTLANQMATASPVIRTATVQAMDTLIANGDNGLILQSLANFVQFGSNARVKPMLLEQMIPVIDNVYASKPSLVIKYAVPITMRFLQEAKGDIRSTNAKLLKGLFSLMGQSLFEHVGHLTPEVQGNLMATLGCS</sequence>
<organism evidence="8 9">
    <name type="scientific">Spizellomyces punctatus (strain DAOM BR117)</name>
    <dbReference type="NCBI Taxonomy" id="645134"/>
    <lineage>
        <taxon>Eukaryota</taxon>
        <taxon>Fungi</taxon>
        <taxon>Fungi incertae sedis</taxon>
        <taxon>Chytridiomycota</taxon>
        <taxon>Chytridiomycota incertae sedis</taxon>
        <taxon>Chytridiomycetes</taxon>
        <taxon>Spizellomycetales</taxon>
        <taxon>Spizellomycetaceae</taxon>
        <taxon>Spizellomyces</taxon>
    </lineage>
</organism>
<evidence type="ECO:0000256" key="5">
    <source>
        <dbReference type="ARBA" id="ARBA00022776"/>
    </source>
</evidence>
<comment type="subcellular location">
    <subcellularLocation>
        <location evidence="1">Cytoplasm</location>
        <location evidence="1">Cytoskeleton</location>
        <location evidence="1">Spindle</location>
    </subcellularLocation>
</comment>
<dbReference type="SUPFAM" id="SSF48371">
    <property type="entry name" value="ARM repeat"/>
    <property type="match status" value="2"/>
</dbReference>
<keyword evidence="5" id="KW-0498">Mitosis</keyword>
<dbReference type="InterPro" id="IPR057978">
    <property type="entry name" value="TPR_DAAF5"/>
</dbReference>
<protein>
    <recommendedName>
        <fullName evidence="7">TOG domain-containing protein</fullName>
    </recommendedName>
</protein>
<dbReference type="Pfam" id="PF12348">
    <property type="entry name" value="CLASP_N"/>
    <property type="match status" value="1"/>
</dbReference>
<dbReference type="OMA" id="PWASEER"/>
<accession>A0A0L0HR38</accession>
<keyword evidence="3" id="KW-0132">Cell division</keyword>
<keyword evidence="5" id="KW-0131">Cell cycle</keyword>
<dbReference type="InParanoid" id="A0A0L0HR38"/>
<feature type="compositionally biased region" description="Polar residues" evidence="6">
    <location>
        <begin position="873"/>
        <end position="896"/>
    </location>
</feature>
<feature type="compositionally biased region" description="Basic and acidic residues" evidence="6">
    <location>
        <begin position="752"/>
        <end position="768"/>
    </location>
</feature>
<dbReference type="InterPro" id="IPR034085">
    <property type="entry name" value="TOG"/>
</dbReference>
<evidence type="ECO:0000256" key="3">
    <source>
        <dbReference type="ARBA" id="ARBA00022618"/>
    </source>
</evidence>
<evidence type="ECO:0000256" key="6">
    <source>
        <dbReference type="SAM" id="MobiDB-lite"/>
    </source>
</evidence>
<dbReference type="InterPro" id="IPR024395">
    <property type="entry name" value="CLASP_N_dom"/>
</dbReference>
<dbReference type="PANTHER" id="PTHR21567:SF87">
    <property type="entry name" value="CRESCERIN-LIKE PROTEIN CHE-12"/>
    <property type="match status" value="1"/>
</dbReference>
<keyword evidence="9" id="KW-1185">Reference proteome</keyword>
<reference evidence="8 9" key="1">
    <citation type="submission" date="2009-08" db="EMBL/GenBank/DDBJ databases">
        <title>The Genome Sequence of Spizellomyces punctatus strain DAOM BR117.</title>
        <authorList>
            <consortium name="The Broad Institute Genome Sequencing Platform"/>
            <person name="Russ C."/>
            <person name="Cuomo C."/>
            <person name="Shea T."/>
            <person name="Young S.K."/>
            <person name="Zeng Q."/>
            <person name="Koehrsen M."/>
            <person name="Haas B."/>
            <person name="Borodovsky M."/>
            <person name="Guigo R."/>
            <person name="Alvarado L."/>
            <person name="Berlin A."/>
            <person name="Bochicchio J."/>
            <person name="Borenstein D."/>
            <person name="Chapman S."/>
            <person name="Chen Z."/>
            <person name="Engels R."/>
            <person name="Freedman E."/>
            <person name="Gellesch M."/>
            <person name="Goldberg J."/>
            <person name="Griggs A."/>
            <person name="Gujja S."/>
            <person name="Heiman D."/>
            <person name="Hepburn T."/>
            <person name="Howarth C."/>
            <person name="Jen D."/>
            <person name="Larson L."/>
            <person name="Lewis B."/>
            <person name="Mehta T."/>
            <person name="Park D."/>
            <person name="Pearson M."/>
            <person name="Roberts A."/>
            <person name="Saif S."/>
            <person name="Shenoy N."/>
            <person name="Sisk P."/>
            <person name="Stolte C."/>
            <person name="Sykes S."/>
            <person name="Thomson T."/>
            <person name="Walk T."/>
            <person name="White J."/>
            <person name="Yandava C."/>
            <person name="Burger G."/>
            <person name="Gray M.W."/>
            <person name="Holland P.W.H."/>
            <person name="King N."/>
            <person name="Lang F.B.F."/>
            <person name="Roger A.J."/>
            <person name="Ruiz-Trillo I."/>
            <person name="Lander E."/>
            <person name="Nusbaum C."/>
        </authorList>
    </citation>
    <scope>NUCLEOTIDE SEQUENCE [LARGE SCALE GENOMIC DNA]</scope>
    <source>
        <strain evidence="8 9">DAOM BR117</strain>
    </source>
</reference>
<dbReference type="EMBL" id="KQ257451">
    <property type="protein sequence ID" value="KND03528.1"/>
    <property type="molecule type" value="Genomic_DNA"/>
</dbReference>
<dbReference type="GO" id="GO:0005819">
    <property type="term" value="C:spindle"/>
    <property type="evidence" value="ECO:0007669"/>
    <property type="project" value="UniProtKB-SubCell"/>
</dbReference>
<feature type="region of interest" description="Disordered" evidence="6">
    <location>
        <begin position="231"/>
        <end position="273"/>
    </location>
</feature>
<dbReference type="GO" id="GO:0008017">
    <property type="term" value="F:microtubule binding"/>
    <property type="evidence" value="ECO:0007669"/>
    <property type="project" value="TreeGrafter"/>
</dbReference>
<dbReference type="OrthoDB" id="63891at2759"/>
<feature type="region of interest" description="Disordered" evidence="6">
    <location>
        <begin position="747"/>
        <end position="779"/>
    </location>
</feature>
<feature type="region of interest" description="Disordered" evidence="6">
    <location>
        <begin position="794"/>
        <end position="948"/>
    </location>
</feature>
<feature type="compositionally biased region" description="Basic and acidic residues" evidence="6">
    <location>
        <begin position="683"/>
        <end position="693"/>
    </location>
</feature>
<dbReference type="GO" id="GO:0005881">
    <property type="term" value="C:cytoplasmic microtubule"/>
    <property type="evidence" value="ECO:0007669"/>
    <property type="project" value="TreeGrafter"/>
</dbReference>
<evidence type="ECO:0000313" key="9">
    <source>
        <dbReference type="Proteomes" id="UP000053201"/>
    </source>
</evidence>
<dbReference type="RefSeq" id="XP_016611567.1">
    <property type="nucleotide sequence ID" value="XM_016749334.1"/>
</dbReference>
<dbReference type="InterPro" id="IPR016024">
    <property type="entry name" value="ARM-type_fold"/>
</dbReference>
<feature type="domain" description="TOG" evidence="7">
    <location>
        <begin position="1210"/>
        <end position="1434"/>
    </location>
</feature>
<dbReference type="eggNOG" id="KOG2933">
    <property type="taxonomic scope" value="Eukaryota"/>
</dbReference>
<evidence type="ECO:0000256" key="4">
    <source>
        <dbReference type="ARBA" id="ARBA00022701"/>
    </source>
</evidence>
<feature type="region of interest" description="Disordered" evidence="6">
    <location>
        <begin position="539"/>
        <end position="572"/>
    </location>
</feature>
<keyword evidence="4" id="KW-0493">Microtubule</keyword>
<gene>
    <name evidence="8" type="ORF">SPPG_01009</name>
</gene>
<dbReference type="Proteomes" id="UP000053201">
    <property type="component" value="Unassembled WGS sequence"/>
</dbReference>
<feature type="region of interest" description="Disordered" evidence="6">
    <location>
        <begin position="666"/>
        <end position="733"/>
    </location>
</feature>
<dbReference type="SMART" id="SM01349">
    <property type="entry name" value="TOG"/>
    <property type="match status" value="4"/>
</dbReference>
<feature type="domain" description="TOG" evidence="7">
    <location>
        <begin position="1"/>
        <end position="226"/>
    </location>
</feature>
<evidence type="ECO:0000256" key="1">
    <source>
        <dbReference type="ARBA" id="ARBA00004186"/>
    </source>
</evidence>
<feature type="compositionally biased region" description="Polar residues" evidence="6">
    <location>
        <begin position="602"/>
        <end position="620"/>
    </location>
</feature>
<name>A0A0L0HR38_SPIPD</name>
<dbReference type="VEuPathDB" id="FungiDB:SPPG_01009"/>
<dbReference type="Gene3D" id="1.25.10.10">
    <property type="entry name" value="Leucine-rich Repeat Variant"/>
    <property type="match status" value="4"/>
</dbReference>
<dbReference type="PANTHER" id="PTHR21567">
    <property type="entry name" value="CLASP"/>
    <property type="match status" value="1"/>
</dbReference>
<feature type="domain" description="TOG" evidence="7">
    <location>
        <begin position="290"/>
        <end position="527"/>
    </location>
</feature>